<feature type="compositionally biased region" description="Basic and acidic residues" evidence="1">
    <location>
        <begin position="64"/>
        <end position="76"/>
    </location>
</feature>
<comment type="caution">
    <text evidence="2">The sequence shown here is derived from an EMBL/GenBank/DDBJ whole genome shotgun (WGS) entry which is preliminary data.</text>
</comment>
<evidence type="ECO:0000313" key="2">
    <source>
        <dbReference type="EMBL" id="GAA0659211.1"/>
    </source>
</evidence>
<evidence type="ECO:0000256" key="1">
    <source>
        <dbReference type="SAM" id="MobiDB-lite"/>
    </source>
</evidence>
<gene>
    <name evidence="2" type="ORF">GCM10009535_43180</name>
</gene>
<keyword evidence="3" id="KW-1185">Reference proteome</keyword>
<dbReference type="Proteomes" id="UP001500724">
    <property type="component" value="Unassembled WGS sequence"/>
</dbReference>
<feature type="compositionally biased region" description="Basic residues" evidence="1">
    <location>
        <begin position="52"/>
        <end position="63"/>
    </location>
</feature>
<protein>
    <submittedName>
        <fullName evidence="2">Uncharacterized protein</fullName>
    </submittedName>
</protein>
<dbReference type="EMBL" id="BAAAGU010000047">
    <property type="protein sequence ID" value="GAA0659211.1"/>
    <property type="molecule type" value="Genomic_DNA"/>
</dbReference>
<feature type="region of interest" description="Disordered" evidence="1">
    <location>
        <begin position="1"/>
        <end position="105"/>
    </location>
</feature>
<reference evidence="3" key="1">
    <citation type="journal article" date="2019" name="Int. J. Syst. Evol. Microbiol.">
        <title>The Global Catalogue of Microorganisms (GCM) 10K type strain sequencing project: providing services to taxonomists for standard genome sequencing and annotation.</title>
        <authorList>
            <consortium name="The Broad Institute Genomics Platform"/>
            <consortium name="The Broad Institute Genome Sequencing Center for Infectious Disease"/>
            <person name="Wu L."/>
            <person name="Ma J."/>
        </authorList>
    </citation>
    <scope>NUCLEOTIDE SEQUENCE [LARGE SCALE GENOMIC DNA]</scope>
    <source>
        <strain evidence="3">JCM 10367</strain>
    </source>
</reference>
<organism evidence="2 3">
    <name type="scientific">Streptomyces thermocarboxydovorans</name>
    <dbReference type="NCBI Taxonomy" id="59298"/>
    <lineage>
        <taxon>Bacteria</taxon>
        <taxon>Bacillati</taxon>
        <taxon>Actinomycetota</taxon>
        <taxon>Actinomycetes</taxon>
        <taxon>Kitasatosporales</taxon>
        <taxon>Streptomycetaceae</taxon>
        <taxon>Streptomyces</taxon>
    </lineage>
</organism>
<proteinExistence type="predicted"/>
<name>A0ABP3SXN9_9ACTN</name>
<evidence type="ECO:0000313" key="3">
    <source>
        <dbReference type="Proteomes" id="UP001500724"/>
    </source>
</evidence>
<sequence length="105" mass="11490">MVVSARSGWRVSVSGQEETYFAPDRGRIPPPRPRLTHPPWALRAPPPEPQLRRRHPTRTPTHPRGRETRSPGEPCRRRGIGRAPPPEVQGDAAGIATRTPTGGAG</sequence>
<accession>A0ABP3SXN9</accession>